<keyword evidence="3" id="KW-1185">Reference proteome</keyword>
<dbReference type="AlphaFoldDB" id="A0A1P8JQC6"/>
<dbReference type="EMBL" id="CP019236">
    <property type="protein sequence ID" value="APW35952.1"/>
    <property type="molecule type" value="Genomic_DNA"/>
</dbReference>
<evidence type="ECO:0008006" key="4">
    <source>
        <dbReference type="Google" id="ProtNLM"/>
    </source>
</evidence>
<evidence type="ECO:0000313" key="2">
    <source>
        <dbReference type="EMBL" id="APW35952.1"/>
    </source>
</evidence>
<proteinExistence type="predicted"/>
<dbReference type="Proteomes" id="UP000186609">
    <property type="component" value="Chromosome"/>
</dbReference>
<name>A0A1P8JQC6_9BURK</name>
<sequence>MRRLLHVADRHRTASTTRLLGLLLAFNAGAINAGGLLVVHMYTSHMSGFASQVADSLVLGNVTLLLGALGALLAFTAGAATTAIIVNWARVHRLRSAYALPLLLEAALLLPFGLMGAITLTWDTPFAVPLTVLLLSFIMGLQNAVGSKVSAGRIRTTHMTGNLTDLGMELGKLLYWNRNGTPPEAQVRSNRSRMTLHGGLIGMFIAGGLFGAAGFKYVGFLWVVPLAALLLALSLPTVRHDLRRSLYLRARLVALGQRLRRGRKPASPPA</sequence>
<keyword evidence="1" id="KW-0472">Membrane</keyword>
<gene>
    <name evidence="2" type="ORF">RD110_00940</name>
</gene>
<dbReference type="OrthoDB" id="270162at2"/>
<keyword evidence="1" id="KW-0812">Transmembrane</keyword>
<protein>
    <recommendedName>
        <fullName evidence="4">DUF1275 family protein</fullName>
    </recommendedName>
</protein>
<dbReference type="Pfam" id="PF06912">
    <property type="entry name" value="DUF1275"/>
    <property type="match status" value="1"/>
</dbReference>
<dbReference type="KEGG" id="rhy:RD110_00940"/>
<dbReference type="PANTHER" id="PTHR37314">
    <property type="entry name" value="SLR0142 PROTEIN"/>
    <property type="match status" value="1"/>
</dbReference>
<dbReference type="InterPro" id="IPR010699">
    <property type="entry name" value="DUF1275"/>
</dbReference>
<keyword evidence="1" id="KW-1133">Transmembrane helix</keyword>
<reference evidence="2 3" key="1">
    <citation type="submission" date="2017-01" db="EMBL/GenBank/DDBJ databases">
        <authorList>
            <person name="Mah S.A."/>
            <person name="Swanson W.J."/>
            <person name="Moy G.W."/>
            <person name="Vacquier V.D."/>
        </authorList>
    </citation>
    <scope>NUCLEOTIDE SEQUENCE [LARGE SCALE GENOMIC DNA]</scope>
    <source>
        <strain evidence="2 3">DCY110</strain>
    </source>
</reference>
<feature type="transmembrane region" description="Helical" evidence="1">
    <location>
        <begin position="219"/>
        <end position="238"/>
    </location>
</feature>
<feature type="transmembrane region" description="Helical" evidence="1">
    <location>
        <begin position="98"/>
        <end position="120"/>
    </location>
</feature>
<evidence type="ECO:0000313" key="3">
    <source>
        <dbReference type="Proteomes" id="UP000186609"/>
    </source>
</evidence>
<dbReference type="STRING" id="1842727.RD110_00940"/>
<evidence type="ECO:0000256" key="1">
    <source>
        <dbReference type="SAM" id="Phobius"/>
    </source>
</evidence>
<organism evidence="2 3">
    <name type="scientific">Rhodoferax koreensis</name>
    <dbReference type="NCBI Taxonomy" id="1842727"/>
    <lineage>
        <taxon>Bacteria</taxon>
        <taxon>Pseudomonadati</taxon>
        <taxon>Pseudomonadota</taxon>
        <taxon>Betaproteobacteria</taxon>
        <taxon>Burkholderiales</taxon>
        <taxon>Comamonadaceae</taxon>
        <taxon>Rhodoferax</taxon>
    </lineage>
</organism>
<feature type="transmembrane region" description="Helical" evidence="1">
    <location>
        <begin position="194"/>
        <end position="213"/>
    </location>
</feature>
<feature type="transmembrane region" description="Helical" evidence="1">
    <location>
        <begin position="62"/>
        <end position="86"/>
    </location>
</feature>
<dbReference type="PANTHER" id="PTHR37314:SF4">
    <property type="entry name" value="UPF0700 TRANSMEMBRANE PROTEIN YOAK"/>
    <property type="match status" value="1"/>
</dbReference>
<feature type="transmembrane region" description="Helical" evidence="1">
    <location>
        <begin position="126"/>
        <end position="145"/>
    </location>
</feature>
<feature type="transmembrane region" description="Helical" evidence="1">
    <location>
        <begin position="20"/>
        <end position="42"/>
    </location>
</feature>
<accession>A0A1P8JQC6</accession>
<dbReference type="RefSeq" id="WP_076195833.1">
    <property type="nucleotide sequence ID" value="NZ_CP019236.1"/>
</dbReference>